<dbReference type="Pfam" id="PF00196">
    <property type="entry name" value="GerE"/>
    <property type="match status" value="1"/>
</dbReference>
<dbReference type="PANTHER" id="PTHR47691">
    <property type="entry name" value="REGULATOR-RELATED"/>
    <property type="match status" value="1"/>
</dbReference>
<accession>A0ABP3NPJ6</accession>
<dbReference type="Gene3D" id="1.25.40.10">
    <property type="entry name" value="Tetratricopeptide repeat domain"/>
    <property type="match status" value="1"/>
</dbReference>
<dbReference type="SUPFAM" id="SSF48452">
    <property type="entry name" value="TPR-like"/>
    <property type="match status" value="1"/>
</dbReference>
<gene>
    <name evidence="2" type="ORF">GCM10009533_52470</name>
</gene>
<dbReference type="PROSITE" id="PS50043">
    <property type="entry name" value="HTH_LUXR_2"/>
    <property type="match status" value="1"/>
</dbReference>
<dbReference type="Pfam" id="PF25872">
    <property type="entry name" value="HTH_77"/>
    <property type="match status" value="1"/>
</dbReference>
<evidence type="ECO:0000259" key="1">
    <source>
        <dbReference type="PROSITE" id="PS50043"/>
    </source>
</evidence>
<dbReference type="SMART" id="SM00028">
    <property type="entry name" value="TPR"/>
    <property type="match status" value="2"/>
</dbReference>
<evidence type="ECO:0000313" key="3">
    <source>
        <dbReference type="Proteomes" id="UP001500729"/>
    </source>
</evidence>
<sequence length="745" mass="81177">MGRLPDDLTSFVGRRGASAQVKKLLATSRLVTLTGVGGVGKSRLAVHVARGLRRAFPDGVWLVELARVTEPGLLDRAVVADLNLGDPPAGLDALVARLTGRRMLIVLDGCEHLLDECGPLVGAILSGAPEVRLLVTSRSPLGVAGERVWPVPPMTVPARGSRESDAVVLFEDRASAVLPGFTVGPENQAAVATLCVQLDGLPLAIELAAVWMRSLSVDEILTRVTDHFQLLNGGDRSAVPHHRSLRATIAWSFDLCTPVERTLWSRLSVFAGGFELESAEEVCSGDGLSADDLLCGIAGLVERSVLSREDTGDSRSRYRLLKTIREYGRQRLGHQQEVVLRRRHRDHYLLMAEYADAEWLGPGQTEWLVRLQRERENLWAALEFCLSEPGEASEGLRMAAALRFFWLAGGALRDGREWLDEALAVTTEPTPVRGKALAVNGLISAMLGDVDEGLELLAEARGLEDPSVPHLVGVVELLRNDHAAADAAFQEALRFPDLLRHDGLAVMTLPNRALASVFLGDPAQAIAHCEECLEICDEHGEQWARSWAEIVLGLAHWRQGDAQEGAAHLREALRLKSRFNDITGVVVCLEMLAWTEAARGRPDLAVRLFAAVVALWQPLGTYLFGIRCYLDWHTAALARARGMLRVAELRSAEREGSSFTLAEAVADALGEREVVSPADVPAQLTRREREVADLVARGLSNRQIAQQLVIAKRTSDSHIEHILTKLGFSSRAQIAAWVAEQAGKP</sequence>
<dbReference type="Gene3D" id="3.40.50.300">
    <property type="entry name" value="P-loop containing nucleotide triphosphate hydrolases"/>
    <property type="match status" value="1"/>
</dbReference>
<name>A0ABP3NPJ6_SACER</name>
<proteinExistence type="predicted"/>
<dbReference type="PRINTS" id="PR00364">
    <property type="entry name" value="DISEASERSIST"/>
</dbReference>
<dbReference type="SUPFAM" id="SSF46894">
    <property type="entry name" value="C-terminal effector domain of the bipartite response regulators"/>
    <property type="match status" value="1"/>
</dbReference>
<dbReference type="InterPro" id="IPR016032">
    <property type="entry name" value="Sig_transdc_resp-reg_C-effctor"/>
</dbReference>
<comment type="caution">
    <text evidence="2">The sequence shown here is derived from an EMBL/GenBank/DDBJ whole genome shotgun (WGS) entry which is preliminary data.</text>
</comment>
<dbReference type="Pfam" id="PF13424">
    <property type="entry name" value="TPR_12"/>
    <property type="match status" value="1"/>
</dbReference>
<dbReference type="Proteomes" id="UP001500729">
    <property type="component" value="Unassembled WGS sequence"/>
</dbReference>
<dbReference type="InterPro" id="IPR000792">
    <property type="entry name" value="Tscrpt_reg_LuxR_C"/>
</dbReference>
<dbReference type="InterPro" id="IPR036388">
    <property type="entry name" value="WH-like_DNA-bd_sf"/>
</dbReference>
<dbReference type="EMBL" id="BAAAGS010000043">
    <property type="protein sequence ID" value="GAA0547210.1"/>
    <property type="molecule type" value="Genomic_DNA"/>
</dbReference>
<dbReference type="PANTHER" id="PTHR47691:SF3">
    <property type="entry name" value="HTH-TYPE TRANSCRIPTIONAL REGULATOR RV0890C-RELATED"/>
    <property type="match status" value="1"/>
</dbReference>
<dbReference type="InterPro" id="IPR027417">
    <property type="entry name" value="P-loop_NTPase"/>
</dbReference>
<organism evidence="2 3">
    <name type="scientific">Saccharopolyspora erythraea</name>
    <name type="common">Streptomyces erythraeus</name>
    <dbReference type="NCBI Taxonomy" id="1836"/>
    <lineage>
        <taxon>Bacteria</taxon>
        <taxon>Bacillati</taxon>
        <taxon>Actinomycetota</taxon>
        <taxon>Actinomycetes</taxon>
        <taxon>Pseudonocardiales</taxon>
        <taxon>Pseudonocardiaceae</taxon>
        <taxon>Saccharopolyspora</taxon>
    </lineage>
</organism>
<keyword evidence="3" id="KW-1185">Reference proteome</keyword>
<reference evidence="3" key="1">
    <citation type="journal article" date="2019" name="Int. J. Syst. Evol. Microbiol.">
        <title>The Global Catalogue of Microorganisms (GCM) 10K type strain sequencing project: providing services to taxonomists for standard genome sequencing and annotation.</title>
        <authorList>
            <consortium name="The Broad Institute Genomics Platform"/>
            <consortium name="The Broad Institute Genome Sequencing Center for Infectious Disease"/>
            <person name="Wu L."/>
            <person name="Ma J."/>
        </authorList>
    </citation>
    <scope>NUCLEOTIDE SEQUENCE [LARGE SCALE GENOMIC DNA]</scope>
    <source>
        <strain evidence="3">JCM 10303</strain>
    </source>
</reference>
<dbReference type="SUPFAM" id="SSF52540">
    <property type="entry name" value="P-loop containing nucleoside triphosphate hydrolases"/>
    <property type="match status" value="1"/>
</dbReference>
<feature type="domain" description="HTH luxR-type" evidence="1">
    <location>
        <begin position="677"/>
        <end position="742"/>
    </location>
</feature>
<dbReference type="InterPro" id="IPR019734">
    <property type="entry name" value="TPR_rpt"/>
</dbReference>
<dbReference type="InterPro" id="IPR058852">
    <property type="entry name" value="HTH_77"/>
</dbReference>
<dbReference type="CDD" id="cd06170">
    <property type="entry name" value="LuxR_C_like"/>
    <property type="match status" value="1"/>
</dbReference>
<dbReference type="InterPro" id="IPR011990">
    <property type="entry name" value="TPR-like_helical_dom_sf"/>
</dbReference>
<protein>
    <submittedName>
        <fullName evidence="2">LuxR family transcriptional regulator</fullName>
    </submittedName>
</protein>
<evidence type="ECO:0000313" key="2">
    <source>
        <dbReference type="EMBL" id="GAA0547210.1"/>
    </source>
</evidence>
<dbReference type="SMART" id="SM00421">
    <property type="entry name" value="HTH_LUXR"/>
    <property type="match status" value="1"/>
</dbReference>
<dbReference type="PRINTS" id="PR00038">
    <property type="entry name" value="HTHLUXR"/>
</dbReference>
<dbReference type="Gene3D" id="1.10.10.10">
    <property type="entry name" value="Winged helix-like DNA-binding domain superfamily/Winged helix DNA-binding domain"/>
    <property type="match status" value="1"/>
</dbReference>